<organism evidence="8 9">
    <name type="scientific">Thelohanellus kitauei</name>
    <name type="common">Myxosporean</name>
    <dbReference type="NCBI Taxonomy" id="669202"/>
    <lineage>
        <taxon>Eukaryota</taxon>
        <taxon>Metazoa</taxon>
        <taxon>Cnidaria</taxon>
        <taxon>Myxozoa</taxon>
        <taxon>Myxosporea</taxon>
        <taxon>Bivalvulida</taxon>
        <taxon>Platysporina</taxon>
        <taxon>Myxobolidae</taxon>
        <taxon>Thelohanellus</taxon>
    </lineage>
</organism>
<keyword evidence="6" id="KW-0449">Lipoprotein</keyword>
<dbReference type="GO" id="GO:0016020">
    <property type="term" value="C:membrane"/>
    <property type="evidence" value="ECO:0007669"/>
    <property type="project" value="UniProtKB-SubCell"/>
</dbReference>
<dbReference type="GO" id="GO:0005525">
    <property type="term" value="F:GTP binding"/>
    <property type="evidence" value="ECO:0007669"/>
    <property type="project" value="UniProtKB-KW"/>
</dbReference>
<dbReference type="SMART" id="SM00174">
    <property type="entry name" value="RHO"/>
    <property type="match status" value="1"/>
</dbReference>
<dbReference type="Gene3D" id="3.40.50.300">
    <property type="entry name" value="P-loop containing nucleotide triphosphate hydrolases"/>
    <property type="match status" value="1"/>
</dbReference>
<sequence length="209" mass="23398">MLDISSEFDISYKVLLLGDSGVGKSQLLSRFVKQELNMHSKSTIGVEFGSRLIEIDGKVVKVMIWDTAGQERYRSILNTYYRGAVGVILVYDITKHQSFENLAIWLTEIQEHVNKNTGIILIGNKTDIRDHRAVSLEEGQQFAITHGINFLEASALDTTNVEIALETLIKDIYKMIPAQKSGSDNDSKLVDISKNLQNNSTSKKKSKCC</sequence>
<accession>A0A0C2N442</accession>
<dbReference type="InterPro" id="IPR005225">
    <property type="entry name" value="Small_GTP-bd"/>
</dbReference>
<keyword evidence="7" id="KW-0636">Prenylation</keyword>
<dbReference type="InterPro" id="IPR050209">
    <property type="entry name" value="Rab_GTPases_membrane_traffic"/>
</dbReference>
<dbReference type="SMART" id="SM00173">
    <property type="entry name" value="RAS"/>
    <property type="match status" value="1"/>
</dbReference>
<evidence type="ECO:0000256" key="2">
    <source>
        <dbReference type="ARBA" id="ARBA00006270"/>
    </source>
</evidence>
<name>A0A0C2N442_THEKT</name>
<dbReference type="PROSITE" id="PS51419">
    <property type="entry name" value="RAB"/>
    <property type="match status" value="1"/>
</dbReference>
<evidence type="ECO:0000256" key="3">
    <source>
        <dbReference type="ARBA" id="ARBA00022741"/>
    </source>
</evidence>
<evidence type="ECO:0000256" key="1">
    <source>
        <dbReference type="ARBA" id="ARBA00004635"/>
    </source>
</evidence>
<dbReference type="InterPro" id="IPR001806">
    <property type="entry name" value="Small_GTPase"/>
</dbReference>
<dbReference type="SMART" id="SM00176">
    <property type="entry name" value="RAN"/>
    <property type="match status" value="1"/>
</dbReference>
<dbReference type="SUPFAM" id="SSF52540">
    <property type="entry name" value="P-loop containing nucleoside triphosphate hydrolases"/>
    <property type="match status" value="1"/>
</dbReference>
<keyword evidence="4" id="KW-0342">GTP-binding</keyword>
<keyword evidence="3" id="KW-0547">Nucleotide-binding</keyword>
<proteinExistence type="inferred from homology"/>
<dbReference type="OrthoDB" id="9989112at2759"/>
<dbReference type="PROSITE" id="PS51421">
    <property type="entry name" value="RAS"/>
    <property type="match status" value="1"/>
</dbReference>
<dbReference type="Pfam" id="PF00071">
    <property type="entry name" value="Ras"/>
    <property type="match status" value="1"/>
</dbReference>
<keyword evidence="9" id="KW-1185">Reference proteome</keyword>
<dbReference type="AlphaFoldDB" id="A0A0C2N442"/>
<dbReference type="PANTHER" id="PTHR47979">
    <property type="entry name" value="DRAB11-RELATED"/>
    <property type="match status" value="1"/>
</dbReference>
<comment type="caution">
    <text evidence="8">The sequence shown here is derived from an EMBL/GenBank/DDBJ whole genome shotgun (WGS) entry which is preliminary data.</text>
</comment>
<gene>
    <name evidence="8" type="ORF">RF11_06885</name>
</gene>
<dbReference type="OMA" id="FCTISHN"/>
<evidence type="ECO:0000313" key="9">
    <source>
        <dbReference type="Proteomes" id="UP000031668"/>
    </source>
</evidence>
<dbReference type="EMBL" id="JWZT01001861">
    <property type="protein sequence ID" value="KII71095.1"/>
    <property type="molecule type" value="Genomic_DNA"/>
</dbReference>
<dbReference type="PRINTS" id="PR00449">
    <property type="entry name" value="RASTRNSFRMNG"/>
</dbReference>
<evidence type="ECO:0000256" key="5">
    <source>
        <dbReference type="ARBA" id="ARBA00023136"/>
    </source>
</evidence>
<dbReference type="GO" id="GO:0003924">
    <property type="term" value="F:GTPase activity"/>
    <property type="evidence" value="ECO:0007669"/>
    <property type="project" value="InterPro"/>
</dbReference>
<dbReference type="NCBIfam" id="TIGR00231">
    <property type="entry name" value="small_GTP"/>
    <property type="match status" value="1"/>
</dbReference>
<evidence type="ECO:0000256" key="4">
    <source>
        <dbReference type="ARBA" id="ARBA00023134"/>
    </source>
</evidence>
<dbReference type="SMART" id="SM00175">
    <property type="entry name" value="RAB"/>
    <property type="match status" value="1"/>
</dbReference>
<evidence type="ECO:0000313" key="8">
    <source>
        <dbReference type="EMBL" id="KII71095.1"/>
    </source>
</evidence>
<comment type="subcellular location">
    <subcellularLocation>
        <location evidence="1">Membrane</location>
        <topology evidence="1">Lipid-anchor</topology>
    </subcellularLocation>
</comment>
<evidence type="ECO:0000256" key="6">
    <source>
        <dbReference type="ARBA" id="ARBA00023288"/>
    </source>
</evidence>
<dbReference type="InterPro" id="IPR027417">
    <property type="entry name" value="P-loop_NTPase"/>
</dbReference>
<protein>
    <submittedName>
        <fullName evidence="8">Ras-related protein Rab-11A</fullName>
    </submittedName>
</protein>
<comment type="similarity">
    <text evidence="2">Belongs to the small GTPase superfamily. Rab family.</text>
</comment>
<dbReference type="Proteomes" id="UP000031668">
    <property type="component" value="Unassembled WGS sequence"/>
</dbReference>
<reference evidence="8 9" key="1">
    <citation type="journal article" date="2014" name="Genome Biol. Evol.">
        <title>The genome of the myxosporean Thelohanellus kitauei shows adaptations to nutrient acquisition within its fish host.</title>
        <authorList>
            <person name="Yang Y."/>
            <person name="Xiong J."/>
            <person name="Zhou Z."/>
            <person name="Huo F."/>
            <person name="Miao W."/>
            <person name="Ran C."/>
            <person name="Liu Y."/>
            <person name="Zhang J."/>
            <person name="Feng J."/>
            <person name="Wang M."/>
            <person name="Wang M."/>
            <person name="Wang L."/>
            <person name="Yao B."/>
        </authorList>
    </citation>
    <scope>NUCLEOTIDE SEQUENCE [LARGE SCALE GENOMIC DNA]</scope>
    <source>
        <strain evidence="8">Wuqing</strain>
    </source>
</reference>
<dbReference type="FunFam" id="3.40.50.300:FF:000274">
    <property type="entry name" value="ras-related protein RABA5a"/>
    <property type="match status" value="1"/>
</dbReference>
<evidence type="ECO:0000256" key="7">
    <source>
        <dbReference type="ARBA" id="ARBA00023289"/>
    </source>
</evidence>
<keyword evidence="5" id="KW-0472">Membrane</keyword>